<feature type="region of interest" description="Disordered" evidence="1">
    <location>
        <begin position="26"/>
        <end position="46"/>
    </location>
</feature>
<proteinExistence type="predicted"/>
<organism evidence="2 3">
    <name type="scientific">Amphritea atlantica</name>
    <dbReference type="NCBI Taxonomy" id="355243"/>
    <lineage>
        <taxon>Bacteria</taxon>
        <taxon>Pseudomonadati</taxon>
        <taxon>Pseudomonadota</taxon>
        <taxon>Gammaproteobacteria</taxon>
        <taxon>Oceanospirillales</taxon>
        <taxon>Oceanospirillaceae</taxon>
        <taxon>Amphritea</taxon>
    </lineage>
</organism>
<evidence type="ECO:0000256" key="1">
    <source>
        <dbReference type="SAM" id="MobiDB-lite"/>
    </source>
</evidence>
<dbReference type="EMBL" id="CP073344">
    <property type="protein sequence ID" value="UTW02483.1"/>
    <property type="molecule type" value="Genomic_DNA"/>
</dbReference>
<sequence>MPRLRQLLIQMVTQDLPDYLVARRPDGMEQQKETGSFCTDRVKPGT</sequence>
<gene>
    <name evidence="2" type="ORF">KDX31_14125</name>
</gene>
<evidence type="ECO:0000313" key="2">
    <source>
        <dbReference type="EMBL" id="UTW02483.1"/>
    </source>
</evidence>
<accession>A0ABY5GRV5</accession>
<dbReference type="Proteomes" id="UP001059950">
    <property type="component" value="Chromosome"/>
</dbReference>
<keyword evidence="3" id="KW-1185">Reference proteome</keyword>
<name>A0ABY5GRV5_9GAMM</name>
<evidence type="ECO:0000313" key="3">
    <source>
        <dbReference type="Proteomes" id="UP001059950"/>
    </source>
</evidence>
<reference evidence="2" key="1">
    <citation type="submission" date="2021-04" db="EMBL/GenBank/DDBJ databases">
        <title>Oceanospirillales bacteria with DddD are important DMSP degraders in coastal seawater.</title>
        <authorList>
            <person name="Liu J."/>
        </authorList>
    </citation>
    <scope>NUCLEOTIDE SEQUENCE</scope>
    <source>
        <strain evidence="2">GY6</strain>
    </source>
</reference>
<protein>
    <submittedName>
        <fullName evidence="2">Uncharacterized protein</fullName>
    </submittedName>
</protein>